<accession>A0A6G1QU70</accession>
<protein>
    <submittedName>
        <fullName evidence="1">Uncharacterized protein</fullName>
    </submittedName>
</protein>
<reference evidence="1 2" key="1">
    <citation type="submission" date="2019-02" db="EMBL/GenBank/DDBJ databases">
        <title>Opniocepnalus argus genome.</title>
        <authorList>
            <person name="Zhou C."/>
            <person name="Xiao S."/>
        </authorList>
    </citation>
    <scope>NUCLEOTIDE SEQUENCE [LARGE SCALE GENOMIC DNA]</scope>
    <source>
        <strain evidence="1">OARG1902GOOAL</strain>
        <tissue evidence="1">Muscle</tissue>
    </source>
</reference>
<proteinExistence type="predicted"/>
<evidence type="ECO:0000313" key="2">
    <source>
        <dbReference type="Proteomes" id="UP000503349"/>
    </source>
</evidence>
<dbReference type="EMBL" id="CM015734">
    <property type="protein sequence ID" value="KAF3706152.1"/>
    <property type="molecule type" value="Genomic_DNA"/>
</dbReference>
<organism evidence="1 2">
    <name type="scientific">Channa argus</name>
    <name type="common">Northern snakehead</name>
    <name type="synonym">Ophicephalus argus</name>
    <dbReference type="NCBI Taxonomy" id="215402"/>
    <lineage>
        <taxon>Eukaryota</taxon>
        <taxon>Metazoa</taxon>
        <taxon>Chordata</taxon>
        <taxon>Craniata</taxon>
        <taxon>Vertebrata</taxon>
        <taxon>Euteleostomi</taxon>
        <taxon>Actinopterygii</taxon>
        <taxon>Neopterygii</taxon>
        <taxon>Teleostei</taxon>
        <taxon>Neoteleostei</taxon>
        <taxon>Acanthomorphata</taxon>
        <taxon>Anabantaria</taxon>
        <taxon>Anabantiformes</taxon>
        <taxon>Channoidei</taxon>
        <taxon>Channidae</taxon>
        <taxon>Channa</taxon>
    </lineage>
</organism>
<dbReference type="AlphaFoldDB" id="A0A6G1QU70"/>
<reference evidence="2" key="2">
    <citation type="submission" date="2019-02" db="EMBL/GenBank/DDBJ databases">
        <title>Opniocepnalus argus Var Kimnra genome.</title>
        <authorList>
            <person name="Zhou C."/>
            <person name="Xiao S."/>
        </authorList>
    </citation>
    <scope>NUCLEOTIDE SEQUENCE [LARGE SCALE GENOMIC DNA]</scope>
</reference>
<sequence length="95" mass="10798">MEVSYSATISTSIPKHLQLEQFSERIARVTIFLAMTVHALFLFKSNPQVPNYNQYRGISACFKPQGTHYCSTKVMTVTNTDLNLQISPKNIKQCQ</sequence>
<dbReference type="Proteomes" id="UP000503349">
    <property type="component" value="Chromosome 23"/>
</dbReference>
<keyword evidence="2" id="KW-1185">Reference proteome</keyword>
<evidence type="ECO:0000313" key="1">
    <source>
        <dbReference type="EMBL" id="KAF3706152.1"/>
    </source>
</evidence>
<gene>
    <name evidence="1" type="ORF">EXN66_Car021844</name>
</gene>
<name>A0A6G1QU70_CHAAH</name>